<name>A0A6J6U506_9ZZZZ</name>
<dbReference type="EMBL" id="CAEZYY010000014">
    <property type="protein sequence ID" value="CAB4754991.1"/>
    <property type="molecule type" value="Genomic_DNA"/>
</dbReference>
<organism evidence="3">
    <name type="scientific">freshwater metagenome</name>
    <dbReference type="NCBI Taxonomy" id="449393"/>
    <lineage>
        <taxon>unclassified sequences</taxon>
        <taxon>metagenomes</taxon>
        <taxon>ecological metagenomes</taxon>
    </lineage>
</organism>
<dbReference type="EMBL" id="CAFBLR010000002">
    <property type="protein sequence ID" value="CAB4858101.1"/>
    <property type="molecule type" value="Genomic_DNA"/>
</dbReference>
<dbReference type="PROSITE" id="PS51257">
    <property type="entry name" value="PROKAR_LIPOPROTEIN"/>
    <property type="match status" value="1"/>
</dbReference>
<evidence type="ECO:0000313" key="2">
    <source>
        <dbReference type="EMBL" id="CAB4716638.1"/>
    </source>
</evidence>
<evidence type="ECO:0000256" key="1">
    <source>
        <dbReference type="SAM" id="MobiDB-lite"/>
    </source>
</evidence>
<sequence length="282" mass="30143">MRNRLLTRSVLLLVVLIGTAACVDVGDPAADTIAIVDTEVPTTMLDVGFLDVVGLSYCEVIAEVAPDVRVWADPGSDFGDPSSTRNAYVGALRSFDAIAQVAPETVRVQSELLRRTLDDVVRSALETGWDVTEIRSSAGGRVDADEVATALGDLRRDALEQCGINLVEPEEPTAGPLDETPQERIRRVLLDLFPDLDDRKLDCLEPRLPLDFDPASEFLDPKTVTDAFAGCRIDLADPGAPTSAPPRPFVGPRPTTPVVATVPTFTVPEVEPPSASGGVEES</sequence>
<feature type="region of interest" description="Disordered" evidence="1">
    <location>
        <begin position="238"/>
        <end position="257"/>
    </location>
</feature>
<accession>A0A6J6U506</accession>
<feature type="compositionally biased region" description="Pro residues" evidence="1">
    <location>
        <begin position="243"/>
        <end position="255"/>
    </location>
</feature>
<protein>
    <submittedName>
        <fullName evidence="3">Unannotated protein</fullName>
    </submittedName>
</protein>
<gene>
    <name evidence="2" type="ORF">UFOPK2602_01459</name>
    <name evidence="3" type="ORF">UFOPK2806_01253</name>
    <name evidence="4" type="ORF">UFOPK3417_00068</name>
    <name evidence="5" type="ORF">UFOPK4306_02015</name>
</gene>
<proteinExistence type="predicted"/>
<evidence type="ECO:0000313" key="3">
    <source>
        <dbReference type="EMBL" id="CAB4754991.1"/>
    </source>
</evidence>
<dbReference type="AlphaFoldDB" id="A0A6J6U506"/>
<dbReference type="EMBL" id="CAEZXX010000103">
    <property type="protein sequence ID" value="CAB4716638.1"/>
    <property type="molecule type" value="Genomic_DNA"/>
</dbReference>
<reference evidence="3" key="1">
    <citation type="submission" date="2020-05" db="EMBL/GenBank/DDBJ databases">
        <authorList>
            <person name="Chiriac C."/>
            <person name="Salcher M."/>
            <person name="Ghai R."/>
            <person name="Kavagutti S V."/>
        </authorList>
    </citation>
    <scope>NUCLEOTIDE SEQUENCE</scope>
</reference>
<evidence type="ECO:0000313" key="4">
    <source>
        <dbReference type="EMBL" id="CAB4858101.1"/>
    </source>
</evidence>
<evidence type="ECO:0000313" key="5">
    <source>
        <dbReference type="EMBL" id="CAB5067214.1"/>
    </source>
</evidence>
<dbReference type="EMBL" id="CAFBQP010000094">
    <property type="protein sequence ID" value="CAB5067214.1"/>
    <property type="molecule type" value="Genomic_DNA"/>
</dbReference>